<reference evidence="1" key="2">
    <citation type="journal article" date="2024" name="Antonie Van Leeuwenhoek">
        <title>Roseihalotalea indica gen. nov., sp. nov., a halophilic Bacteroidetes from mesopelagic Southwest Indian Ocean with higher carbohydrate metabolic potential.</title>
        <authorList>
            <person name="Chen B."/>
            <person name="Zhang M."/>
            <person name="Lin D."/>
            <person name="Ye J."/>
            <person name="Tang K."/>
        </authorList>
    </citation>
    <scope>NUCLEOTIDE SEQUENCE</scope>
    <source>
        <strain evidence="1">TK19036</strain>
    </source>
</reference>
<dbReference type="AlphaFoldDB" id="A0AA49JG97"/>
<name>A0AA49JG97_9BACT</name>
<accession>A0AA49JG97</accession>
<evidence type="ECO:0000313" key="1">
    <source>
        <dbReference type="EMBL" id="WKN36100.1"/>
    </source>
</evidence>
<protein>
    <submittedName>
        <fullName evidence="1">Uncharacterized protein</fullName>
    </submittedName>
</protein>
<reference evidence="1" key="1">
    <citation type="journal article" date="2023" name="Comput. Struct. Biotechnol. J.">
        <title>Discovery of a novel marine Bacteroidetes with a rich repertoire of carbohydrate-active enzymes.</title>
        <authorList>
            <person name="Chen B."/>
            <person name="Liu G."/>
            <person name="Chen Q."/>
            <person name="Wang H."/>
            <person name="Liu L."/>
            <person name="Tang K."/>
        </authorList>
    </citation>
    <scope>NUCLEOTIDE SEQUENCE</scope>
    <source>
        <strain evidence="1">TK19036</strain>
    </source>
</reference>
<dbReference type="EMBL" id="CP120682">
    <property type="protein sequence ID" value="WKN36100.1"/>
    <property type="molecule type" value="Genomic_DNA"/>
</dbReference>
<sequence length="59" mass="7123">MSRQETNDLKQRILKLGLHKFEEEALYDQVKKAINRPKTVTPRPRRYKEKTPLYLPRLS</sequence>
<organism evidence="1">
    <name type="scientific">Roseihalotalea indica</name>
    <dbReference type="NCBI Taxonomy" id="2867963"/>
    <lineage>
        <taxon>Bacteria</taxon>
        <taxon>Pseudomonadati</taxon>
        <taxon>Bacteroidota</taxon>
        <taxon>Cytophagia</taxon>
        <taxon>Cytophagales</taxon>
        <taxon>Catalimonadaceae</taxon>
        <taxon>Roseihalotalea</taxon>
    </lineage>
</organism>
<gene>
    <name evidence="1" type="ORF">K4G66_27415</name>
</gene>
<proteinExistence type="predicted"/>